<reference evidence="7 8" key="1">
    <citation type="submission" date="2019-04" db="EMBL/GenBank/DDBJ databases">
        <title>A reverse ecology approach based on a biological definition of microbial populations.</title>
        <authorList>
            <person name="Arevalo P."/>
            <person name="Vaninsberghe D."/>
            <person name="Elsherbini J."/>
            <person name="Gore J."/>
            <person name="Polz M."/>
        </authorList>
    </citation>
    <scope>NUCLEOTIDE SEQUENCE [LARGE SCALE GENOMIC DNA]</scope>
    <source>
        <strain evidence="5 7">10N.261.46.E4</strain>
        <strain evidence="6 8">10N.261.46.F4</strain>
    </source>
</reference>
<dbReference type="EMBL" id="SYUV01000087">
    <property type="protein sequence ID" value="TKF26500.1"/>
    <property type="molecule type" value="Genomic_DNA"/>
</dbReference>
<comment type="caution">
    <text evidence="6">The sequence shown here is derived from an EMBL/GenBank/DDBJ whole genome shotgun (WGS) entry which is preliminary data.</text>
</comment>
<name>A0A2N7JHB9_9VIBR</name>
<protein>
    <submittedName>
        <fullName evidence="6">SDR family NAD(P)-dependent oxidoreductase</fullName>
    </submittedName>
</protein>
<comment type="similarity">
    <text evidence="1 4">Belongs to the short-chain dehydrogenases/reductases (SDR) family.</text>
</comment>
<evidence type="ECO:0000256" key="3">
    <source>
        <dbReference type="ARBA" id="ARBA00023002"/>
    </source>
</evidence>
<dbReference type="InterPro" id="IPR002347">
    <property type="entry name" value="SDR_fam"/>
</dbReference>
<sequence>MTKVAIITGSSRGIGKKISHYFAQEGYSLILMSLNKLNLEQAKVEINTLFPSCNVEVVPIDFNDPSEVEATITSIIKKNKNIEVMVNSAGILAAGNTKLPLVKLSELMNVNLLSTITACNIVAEQMRKQGFGEIYNIGSTAGLTPVPKIAAYAASKAAIVSYSESLYHELLPFGVKVCCLCPSVVNTDMTNDGRIDNKLKIETQDLTKALDFIRSLSSAATVSTLSIRCRIIDLE</sequence>
<accession>A0A2N7JHB9</accession>
<evidence type="ECO:0000313" key="6">
    <source>
        <dbReference type="EMBL" id="TKF26500.1"/>
    </source>
</evidence>
<evidence type="ECO:0000256" key="2">
    <source>
        <dbReference type="ARBA" id="ARBA00022857"/>
    </source>
</evidence>
<evidence type="ECO:0000256" key="4">
    <source>
        <dbReference type="RuleBase" id="RU000363"/>
    </source>
</evidence>
<dbReference type="PANTHER" id="PTHR43391:SF14">
    <property type="entry name" value="DEHYDROGENASE_REDUCTASE SDR FAMILY PROTEIN 7-LIKE"/>
    <property type="match status" value="1"/>
</dbReference>
<dbReference type="GO" id="GO:0016491">
    <property type="term" value="F:oxidoreductase activity"/>
    <property type="evidence" value="ECO:0007669"/>
    <property type="project" value="UniProtKB-KW"/>
</dbReference>
<dbReference type="GO" id="GO:0005829">
    <property type="term" value="C:cytosol"/>
    <property type="evidence" value="ECO:0007669"/>
    <property type="project" value="TreeGrafter"/>
</dbReference>
<proteinExistence type="inferred from homology"/>
<dbReference type="RefSeq" id="WP_102505969.1">
    <property type="nucleotide sequence ID" value="NZ_JBFRJO010000039.1"/>
</dbReference>
<evidence type="ECO:0000313" key="8">
    <source>
        <dbReference type="Proteomes" id="UP000307574"/>
    </source>
</evidence>
<evidence type="ECO:0000313" key="7">
    <source>
        <dbReference type="Proteomes" id="UP000305234"/>
    </source>
</evidence>
<dbReference type="Proteomes" id="UP000307574">
    <property type="component" value="Unassembled WGS sequence"/>
</dbReference>
<dbReference type="PRINTS" id="PR00080">
    <property type="entry name" value="SDRFAMILY"/>
</dbReference>
<dbReference type="InterPro" id="IPR036291">
    <property type="entry name" value="NAD(P)-bd_dom_sf"/>
</dbReference>
<evidence type="ECO:0000256" key="1">
    <source>
        <dbReference type="ARBA" id="ARBA00006484"/>
    </source>
</evidence>
<dbReference type="Pfam" id="PF00106">
    <property type="entry name" value="adh_short"/>
    <property type="match status" value="1"/>
</dbReference>
<keyword evidence="2" id="KW-0521">NADP</keyword>
<dbReference type="AlphaFoldDB" id="A0A2N7JHB9"/>
<gene>
    <name evidence="6" type="ORF">FCV50_20940</name>
    <name evidence="5" type="ORF">FCV52_17320</name>
</gene>
<dbReference type="PRINTS" id="PR00081">
    <property type="entry name" value="GDHRDH"/>
</dbReference>
<keyword evidence="3" id="KW-0560">Oxidoreductase</keyword>
<dbReference type="Gene3D" id="3.40.50.720">
    <property type="entry name" value="NAD(P)-binding Rossmann-like Domain"/>
    <property type="match status" value="1"/>
</dbReference>
<evidence type="ECO:0000313" key="5">
    <source>
        <dbReference type="EMBL" id="TKF23653.1"/>
    </source>
</evidence>
<dbReference type="Proteomes" id="UP000305234">
    <property type="component" value="Unassembled WGS sequence"/>
</dbReference>
<dbReference type="EMBL" id="SYUW01000051">
    <property type="protein sequence ID" value="TKF23653.1"/>
    <property type="molecule type" value="Genomic_DNA"/>
</dbReference>
<dbReference type="PANTHER" id="PTHR43391">
    <property type="entry name" value="RETINOL DEHYDROGENASE-RELATED"/>
    <property type="match status" value="1"/>
</dbReference>
<organism evidence="6 8">
    <name type="scientific">Vibrio kanaloae</name>
    <dbReference type="NCBI Taxonomy" id="170673"/>
    <lineage>
        <taxon>Bacteria</taxon>
        <taxon>Pseudomonadati</taxon>
        <taxon>Pseudomonadota</taxon>
        <taxon>Gammaproteobacteria</taxon>
        <taxon>Vibrionales</taxon>
        <taxon>Vibrionaceae</taxon>
        <taxon>Vibrio</taxon>
    </lineage>
</organism>
<dbReference type="SUPFAM" id="SSF51735">
    <property type="entry name" value="NAD(P)-binding Rossmann-fold domains"/>
    <property type="match status" value="1"/>
</dbReference>